<keyword evidence="1" id="KW-0805">Transcription regulation</keyword>
<dbReference type="CDD" id="cd07377">
    <property type="entry name" value="WHTH_GntR"/>
    <property type="match status" value="1"/>
</dbReference>
<keyword evidence="2" id="KW-0238">DNA-binding</keyword>
<evidence type="ECO:0000256" key="3">
    <source>
        <dbReference type="ARBA" id="ARBA00023163"/>
    </source>
</evidence>
<name>A0ABT4TVU2_9ACTN</name>
<keyword evidence="7" id="KW-1185">Reference proteome</keyword>
<keyword evidence="3" id="KW-0804">Transcription</keyword>
<dbReference type="Gene3D" id="3.40.1410.10">
    <property type="entry name" value="Chorismate lyase-like"/>
    <property type="match status" value="1"/>
</dbReference>
<dbReference type="PANTHER" id="PTHR44846:SF17">
    <property type="entry name" value="GNTR-FAMILY TRANSCRIPTIONAL REGULATOR"/>
    <property type="match status" value="1"/>
</dbReference>
<feature type="region of interest" description="Disordered" evidence="4">
    <location>
        <begin position="124"/>
        <end position="147"/>
    </location>
</feature>
<comment type="caution">
    <text evidence="6">The sequence shown here is derived from an EMBL/GenBank/DDBJ whole genome shotgun (WGS) entry which is preliminary data.</text>
</comment>
<dbReference type="InterPro" id="IPR050679">
    <property type="entry name" value="Bact_HTH_transcr_reg"/>
</dbReference>
<dbReference type="Pfam" id="PF07702">
    <property type="entry name" value="UTRA"/>
    <property type="match status" value="1"/>
</dbReference>
<gene>
    <name evidence="6" type="ORF">O4U47_30165</name>
</gene>
<dbReference type="Proteomes" id="UP001165685">
    <property type="component" value="Unassembled WGS sequence"/>
</dbReference>
<dbReference type="SUPFAM" id="SSF46785">
    <property type="entry name" value="Winged helix' DNA-binding domain"/>
    <property type="match status" value="1"/>
</dbReference>
<dbReference type="InterPro" id="IPR028978">
    <property type="entry name" value="Chorismate_lyase_/UTRA_dom_sf"/>
</dbReference>
<dbReference type="PRINTS" id="PR00035">
    <property type="entry name" value="HTHGNTR"/>
</dbReference>
<evidence type="ECO:0000259" key="5">
    <source>
        <dbReference type="PROSITE" id="PS50949"/>
    </source>
</evidence>
<dbReference type="Pfam" id="PF00392">
    <property type="entry name" value="GntR"/>
    <property type="match status" value="1"/>
</dbReference>
<dbReference type="PANTHER" id="PTHR44846">
    <property type="entry name" value="MANNOSYL-D-GLYCERATE TRANSPORT/METABOLISM SYSTEM REPRESSOR MNGR-RELATED"/>
    <property type="match status" value="1"/>
</dbReference>
<dbReference type="SMART" id="SM00345">
    <property type="entry name" value="HTH_GNTR"/>
    <property type="match status" value="1"/>
</dbReference>
<dbReference type="InterPro" id="IPR036390">
    <property type="entry name" value="WH_DNA-bd_sf"/>
</dbReference>
<dbReference type="EMBL" id="JAQFWP010000105">
    <property type="protein sequence ID" value="MDA2808809.1"/>
    <property type="molecule type" value="Genomic_DNA"/>
</dbReference>
<accession>A0ABT4TVU2</accession>
<evidence type="ECO:0000313" key="6">
    <source>
        <dbReference type="EMBL" id="MDA2808809.1"/>
    </source>
</evidence>
<proteinExistence type="predicted"/>
<evidence type="ECO:0000256" key="2">
    <source>
        <dbReference type="ARBA" id="ARBA00023125"/>
    </source>
</evidence>
<evidence type="ECO:0000313" key="7">
    <source>
        <dbReference type="Proteomes" id="UP001165685"/>
    </source>
</evidence>
<protein>
    <submittedName>
        <fullName evidence="6">GntR family transcriptional regulator</fullName>
    </submittedName>
</protein>
<dbReference type="SUPFAM" id="SSF64288">
    <property type="entry name" value="Chorismate lyase-like"/>
    <property type="match status" value="1"/>
</dbReference>
<dbReference type="Gene3D" id="1.10.10.10">
    <property type="entry name" value="Winged helix-like DNA-binding domain superfamily/Winged helix DNA-binding domain"/>
    <property type="match status" value="1"/>
</dbReference>
<organism evidence="6 7">
    <name type="scientific">Nocardiopsis suaedae</name>
    <dbReference type="NCBI Taxonomy" id="3018444"/>
    <lineage>
        <taxon>Bacteria</taxon>
        <taxon>Bacillati</taxon>
        <taxon>Actinomycetota</taxon>
        <taxon>Actinomycetes</taxon>
        <taxon>Streptosporangiales</taxon>
        <taxon>Nocardiopsidaceae</taxon>
        <taxon>Nocardiopsis</taxon>
    </lineage>
</organism>
<dbReference type="InterPro" id="IPR000524">
    <property type="entry name" value="Tscrpt_reg_HTH_GntR"/>
</dbReference>
<evidence type="ECO:0000256" key="1">
    <source>
        <dbReference type="ARBA" id="ARBA00023015"/>
    </source>
</evidence>
<dbReference type="PROSITE" id="PS50949">
    <property type="entry name" value="HTH_GNTR"/>
    <property type="match status" value="1"/>
</dbReference>
<dbReference type="InterPro" id="IPR036388">
    <property type="entry name" value="WH-like_DNA-bd_sf"/>
</dbReference>
<reference evidence="6" key="1">
    <citation type="submission" date="2023-01" db="EMBL/GenBank/DDBJ databases">
        <title>Draft genome sequence of Nocardiopsis sp. LSu2-4 isolated from halophytes.</title>
        <authorList>
            <person name="Duangmal K."/>
            <person name="Chantavorakit T."/>
        </authorList>
    </citation>
    <scope>NUCLEOTIDE SEQUENCE</scope>
    <source>
        <strain evidence="6">LSu2-4</strain>
    </source>
</reference>
<feature type="domain" description="HTH gntR-type" evidence="5">
    <location>
        <begin position="3"/>
        <end position="71"/>
    </location>
</feature>
<dbReference type="SMART" id="SM00866">
    <property type="entry name" value="UTRA"/>
    <property type="match status" value="1"/>
</dbReference>
<dbReference type="InterPro" id="IPR011663">
    <property type="entry name" value="UTRA"/>
</dbReference>
<evidence type="ECO:0000256" key="4">
    <source>
        <dbReference type="SAM" id="MobiDB-lite"/>
    </source>
</evidence>
<sequence length="281" mass="30655">MSAPKRTIVAEHLRQALMSGDYQPGERLPHEGELADRFGVSRGTVRTALRTLQEEGRISILPGRGAEVREYSPIVHLATGVSGGRDSERFDTGYAPNLRAQGYDSVVEEIKVVIEEARPKVARRLGLPDPSGSAPASPPTPLPSSADQRIVVRRCDRFVDGVLWESQTSHMPYGIAGGTELMSPERIARGIDQVLAELGHERAWSWDVVGARMPTPAETDAFGLRPGVVLLVQERVAYAGERAIRFTETVMPADRHQLLYADGDAPGELLLLASDVSIFEI</sequence>
<dbReference type="RefSeq" id="WP_270681397.1">
    <property type="nucleotide sequence ID" value="NZ_JAQFWP010000105.1"/>
</dbReference>